<organism evidence="4 5">
    <name type="scientific">Alteribacter keqinensis</name>
    <dbReference type="NCBI Taxonomy" id="2483800"/>
    <lineage>
        <taxon>Bacteria</taxon>
        <taxon>Bacillati</taxon>
        <taxon>Bacillota</taxon>
        <taxon>Bacilli</taxon>
        <taxon>Bacillales</taxon>
        <taxon>Bacillaceae</taxon>
        <taxon>Alteribacter</taxon>
    </lineage>
</organism>
<dbReference type="PANTHER" id="PTHR43038:SF3">
    <property type="entry name" value="ABC TRANSPORTER G FAMILY MEMBER 20 ISOFORM X1"/>
    <property type="match status" value="1"/>
</dbReference>
<gene>
    <name evidence="4" type="ORF">EBO34_17135</name>
</gene>
<evidence type="ECO:0000256" key="1">
    <source>
        <dbReference type="ARBA" id="ARBA00022741"/>
    </source>
</evidence>
<protein>
    <submittedName>
        <fullName evidence="4">ABC transporter ATP-binding protein</fullName>
    </submittedName>
</protein>
<dbReference type="InterPro" id="IPR027417">
    <property type="entry name" value="P-loop_NTPase"/>
</dbReference>
<evidence type="ECO:0000313" key="5">
    <source>
        <dbReference type="Proteomes" id="UP000278746"/>
    </source>
</evidence>
<dbReference type="InterPro" id="IPR003593">
    <property type="entry name" value="AAA+_ATPase"/>
</dbReference>
<evidence type="ECO:0000313" key="4">
    <source>
        <dbReference type="EMBL" id="RNA67198.1"/>
    </source>
</evidence>
<evidence type="ECO:0000256" key="2">
    <source>
        <dbReference type="ARBA" id="ARBA00022840"/>
    </source>
</evidence>
<dbReference type="GO" id="GO:0005524">
    <property type="term" value="F:ATP binding"/>
    <property type="evidence" value="ECO:0007669"/>
    <property type="project" value="UniProtKB-KW"/>
</dbReference>
<proteinExistence type="predicted"/>
<dbReference type="SUPFAM" id="SSF52540">
    <property type="entry name" value="P-loop containing nucleoside triphosphate hydrolases"/>
    <property type="match status" value="1"/>
</dbReference>
<accession>A0A3M7TP75</accession>
<dbReference type="Pfam" id="PF00005">
    <property type="entry name" value="ABC_tran"/>
    <property type="match status" value="1"/>
</dbReference>
<dbReference type="EMBL" id="RHIB01000003">
    <property type="protein sequence ID" value="RNA67198.1"/>
    <property type="molecule type" value="Genomic_DNA"/>
</dbReference>
<dbReference type="AlphaFoldDB" id="A0A3M7TP75"/>
<dbReference type="InterPro" id="IPR017871">
    <property type="entry name" value="ABC_transporter-like_CS"/>
</dbReference>
<reference evidence="4 5" key="1">
    <citation type="submission" date="2018-10" db="EMBL/GenBank/DDBJ databases">
        <title>Bacillus Keqinensis sp. nov., a moderately halophilic bacterium isolated from a saline-alkaline lake.</title>
        <authorList>
            <person name="Wang H."/>
        </authorList>
    </citation>
    <scope>NUCLEOTIDE SEQUENCE [LARGE SCALE GENOMIC DNA]</scope>
    <source>
        <strain evidence="4 5">KQ-3</strain>
    </source>
</reference>
<dbReference type="Gene3D" id="3.40.50.300">
    <property type="entry name" value="P-loop containing nucleotide triphosphate hydrolases"/>
    <property type="match status" value="1"/>
</dbReference>
<name>A0A3M7TP75_9BACI</name>
<dbReference type="OrthoDB" id="9804819at2"/>
<dbReference type="InterPro" id="IPR003439">
    <property type="entry name" value="ABC_transporter-like_ATP-bd"/>
</dbReference>
<dbReference type="CDD" id="cd03230">
    <property type="entry name" value="ABC_DR_subfamily_A"/>
    <property type="match status" value="1"/>
</dbReference>
<keyword evidence="1" id="KW-0547">Nucleotide-binding</keyword>
<dbReference type="PROSITE" id="PS50893">
    <property type="entry name" value="ABC_TRANSPORTER_2"/>
    <property type="match status" value="1"/>
</dbReference>
<dbReference type="PANTHER" id="PTHR43038">
    <property type="entry name" value="ATP-BINDING CASSETTE, SUB-FAMILY H, MEMBER 1"/>
    <property type="match status" value="1"/>
</dbReference>
<feature type="domain" description="ABC transporter" evidence="3">
    <location>
        <begin position="17"/>
        <end position="245"/>
    </location>
</feature>
<evidence type="ECO:0000259" key="3">
    <source>
        <dbReference type="PROSITE" id="PS50893"/>
    </source>
</evidence>
<dbReference type="GO" id="GO:0016887">
    <property type="term" value="F:ATP hydrolysis activity"/>
    <property type="evidence" value="ECO:0007669"/>
    <property type="project" value="InterPro"/>
</dbReference>
<dbReference type="Proteomes" id="UP000278746">
    <property type="component" value="Unassembled WGS sequence"/>
</dbReference>
<keyword evidence="5" id="KW-1185">Reference proteome</keyword>
<dbReference type="PROSITE" id="PS00211">
    <property type="entry name" value="ABC_TRANSPORTER_1"/>
    <property type="match status" value="1"/>
</dbReference>
<comment type="caution">
    <text evidence="4">The sequence shown here is derived from an EMBL/GenBank/DDBJ whole genome shotgun (WGS) entry which is preliminary data.</text>
</comment>
<keyword evidence="2 4" id="KW-0067">ATP-binding</keyword>
<sequence>MKTHEPYLKGGLQVSVIKVNHIQKGYGKTKVLDEVSLSVEKGQIYGFIGPSGAGKTTLIKLIAGMELVDDGEVYVLGSKMPSLPVLQDVGYMAQSDALYLQLTGKENLAFFASLFKLTKKQQKDRISYAAGLVNLTDDLDKKVAAYSGGMKRRLSLAISLLQDPQILILDEPTVGIDPELRLSIWNELLRLKKEEGKTIIVTTHVMDEAERCDFIALIRNGSILANGTPSELKDLYHAQNIDEVFLNAGRSKQ</sequence>
<dbReference type="SMART" id="SM00382">
    <property type="entry name" value="AAA"/>
    <property type="match status" value="1"/>
</dbReference>